<reference evidence="2 3" key="1">
    <citation type="submission" date="2023-10" db="EMBL/GenBank/DDBJ databases">
        <title>Sphingomonas sp. HF-S4 16S ribosomal RNA gene Genome sequencing and assembly.</title>
        <authorList>
            <person name="Lee H."/>
        </authorList>
    </citation>
    <scope>NUCLEOTIDE SEQUENCE [LARGE SCALE GENOMIC DNA]</scope>
    <source>
        <strain evidence="2 3">HF-S4</strain>
    </source>
</reference>
<dbReference type="CDD" id="cd01324">
    <property type="entry name" value="cbb3_Oxidase_CcoQ"/>
    <property type="match status" value="1"/>
</dbReference>
<keyword evidence="1" id="KW-0812">Transmembrane</keyword>
<dbReference type="EMBL" id="JAWJEJ010000001">
    <property type="protein sequence ID" value="MDV3456011.1"/>
    <property type="molecule type" value="Genomic_DNA"/>
</dbReference>
<accession>A0ABU3Y422</accession>
<keyword evidence="1" id="KW-1133">Transmembrane helix</keyword>
<dbReference type="Pfam" id="PF05545">
    <property type="entry name" value="FixQ"/>
    <property type="match status" value="1"/>
</dbReference>
<keyword evidence="1" id="KW-0472">Membrane</keyword>
<feature type="transmembrane region" description="Helical" evidence="1">
    <location>
        <begin position="12"/>
        <end position="30"/>
    </location>
</feature>
<sequence length="53" mass="6219">MSYETLRHFADSWGLVFMTVTFLTLTGWAFRRGARKHHDAAARMIFDEERIDG</sequence>
<organism evidence="2 3">
    <name type="scientific">Sphingomonas agrestis</name>
    <dbReference type="NCBI Taxonomy" id="3080540"/>
    <lineage>
        <taxon>Bacteria</taxon>
        <taxon>Pseudomonadati</taxon>
        <taxon>Pseudomonadota</taxon>
        <taxon>Alphaproteobacteria</taxon>
        <taxon>Sphingomonadales</taxon>
        <taxon>Sphingomonadaceae</taxon>
        <taxon>Sphingomonas</taxon>
    </lineage>
</organism>
<name>A0ABU3Y422_9SPHN</name>
<evidence type="ECO:0000256" key="1">
    <source>
        <dbReference type="SAM" id="Phobius"/>
    </source>
</evidence>
<comment type="caution">
    <text evidence="2">The sequence shown here is derived from an EMBL/GenBank/DDBJ whole genome shotgun (WGS) entry which is preliminary data.</text>
</comment>
<proteinExistence type="predicted"/>
<evidence type="ECO:0000313" key="2">
    <source>
        <dbReference type="EMBL" id="MDV3456011.1"/>
    </source>
</evidence>
<keyword evidence="3" id="KW-1185">Reference proteome</keyword>
<dbReference type="Proteomes" id="UP001273531">
    <property type="component" value="Unassembled WGS sequence"/>
</dbReference>
<evidence type="ECO:0000313" key="3">
    <source>
        <dbReference type="Proteomes" id="UP001273531"/>
    </source>
</evidence>
<protein>
    <submittedName>
        <fullName evidence="2">Cbb3-type cytochrome c oxidase subunit 3</fullName>
    </submittedName>
</protein>
<gene>
    <name evidence="2" type="ORF">RZN05_03385</name>
</gene>
<dbReference type="InterPro" id="IPR008621">
    <property type="entry name" value="Cbb3-typ_cyt_oxidase_comp"/>
</dbReference>
<dbReference type="RefSeq" id="WP_317225214.1">
    <property type="nucleotide sequence ID" value="NZ_JAWJEJ010000001.1"/>
</dbReference>